<evidence type="ECO:0000313" key="3">
    <source>
        <dbReference type="EMBL" id="TMQ63036.1"/>
    </source>
</evidence>
<accession>A0A538THE2</accession>
<dbReference type="InterPro" id="IPR025965">
    <property type="entry name" value="FlgD/Vpr_Ig-like"/>
</dbReference>
<evidence type="ECO:0000256" key="1">
    <source>
        <dbReference type="SAM" id="MobiDB-lite"/>
    </source>
</evidence>
<evidence type="ECO:0000259" key="2">
    <source>
        <dbReference type="Pfam" id="PF13860"/>
    </source>
</evidence>
<dbReference type="AlphaFoldDB" id="A0A538THE2"/>
<dbReference type="Gene3D" id="2.60.40.4070">
    <property type="match status" value="1"/>
</dbReference>
<comment type="caution">
    <text evidence="3">The sequence shown here is derived from an EMBL/GenBank/DDBJ whole genome shotgun (WGS) entry which is preliminary data.</text>
</comment>
<organism evidence="3 4">
    <name type="scientific">Eiseniibacteriota bacterium</name>
    <dbReference type="NCBI Taxonomy" id="2212470"/>
    <lineage>
        <taxon>Bacteria</taxon>
        <taxon>Candidatus Eiseniibacteriota</taxon>
    </lineage>
</organism>
<dbReference type="Pfam" id="PF13860">
    <property type="entry name" value="FlgD_ig"/>
    <property type="match status" value="1"/>
</dbReference>
<name>A0A538THE2_UNCEI</name>
<sequence>MIIVQVKYSANSIVGTSANKNTAIHYGFATNVNGVQKDADPDGLNLINCVGGSTAAATPQIGAQGPEAAPGSSDLEPYRPSPNPFAETMRMAYAVAGVGERVDIGVYDLVGRRISTLESGFQSAGRHVATWDGRGSDGTRLKNGIYFIRTIVGDRLRTVRVAILR</sequence>
<proteinExistence type="predicted"/>
<protein>
    <recommendedName>
        <fullName evidence="2">FlgD/Vpr Ig-like domain-containing protein</fullName>
    </recommendedName>
</protein>
<dbReference type="Proteomes" id="UP000316609">
    <property type="component" value="Unassembled WGS sequence"/>
</dbReference>
<feature type="domain" description="FlgD/Vpr Ig-like" evidence="2">
    <location>
        <begin position="93"/>
        <end position="148"/>
    </location>
</feature>
<dbReference type="EMBL" id="VBOY01000117">
    <property type="protein sequence ID" value="TMQ63036.1"/>
    <property type="molecule type" value="Genomic_DNA"/>
</dbReference>
<reference evidence="3 4" key="1">
    <citation type="journal article" date="2019" name="Nat. Microbiol.">
        <title>Mediterranean grassland soil C-N compound turnover is dependent on rainfall and depth, and is mediated by genomically divergent microorganisms.</title>
        <authorList>
            <person name="Diamond S."/>
            <person name="Andeer P.F."/>
            <person name="Li Z."/>
            <person name="Crits-Christoph A."/>
            <person name="Burstein D."/>
            <person name="Anantharaman K."/>
            <person name="Lane K.R."/>
            <person name="Thomas B.C."/>
            <person name="Pan C."/>
            <person name="Northen T.R."/>
            <person name="Banfield J.F."/>
        </authorList>
    </citation>
    <scope>NUCLEOTIDE SEQUENCE [LARGE SCALE GENOMIC DNA]</scope>
    <source>
        <strain evidence="3">WS_8</strain>
    </source>
</reference>
<feature type="region of interest" description="Disordered" evidence="1">
    <location>
        <begin position="58"/>
        <end position="82"/>
    </location>
</feature>
<gene>
    <name evidence="3" type="ORF">E6K78_10960</name>
</gene>
<evidence type="ECO:0000313" key="4">
    <source>
        <dbReference type="Proteomes" id="UP000316609"/>
    </source>
</evidence>